<dbReference type="Proteomes" id="UP001165283">
    <property type="component" value="Unassembled WGS sequence"/>
</dbReference>
<name>A0ABT1AAB1_9PSEU</name>
<keyword evidence="2" id="KW-1185">Reference proteome</keyword>
<evidence type="ECO:0000313" key="1">
    <source>
        <dbReference type="EMBL" id="MCO1659970.1"/>
    </source>
</evidence>
<accession>A0ABT1AAB1</accession>
<dbReference type="EMBL" id="JAGSOV010000074">
    <property type="protein sequence ID" value="MCO1659970.1"/>
    <property type="molecule type" value="Genomic_DNA"/>
</dbReference>
<evidence type="ECO:0000313" key="2">
    <source>
        <dbReference type="Proteomes" id="UP001165283"/>
    </source>
</evidence>
<comment type="caution">
    <text evidence="1">The sequence shown here is derived from an EMBL/GenBank/DDBJ whole genome shotgun (WGS) entry which is preliminary data.</text>
</comment>
<gene>
    <name evidence="1" type="ORF">KDL28_33420</name>
</gene>
<evidence type="ECO:0008006" key="3">
    <source>
        <dbReference type="Google" id="ProtNLM"/>
    </source>
</evidence>
<organism evidence="1 2">
    <name type="scientific">Pseudonocardia humida</name>
    <dbReference type="NCBI Taxonomy" id="2800819"/>
    <lineage>
        <taxon>Bacteria</taxon>
        <taxon>Bacillati</taxon>
        <taxon>Actinomycetota</taxon>
        <taxon>Actinomycetes</taxon>
        <taxon>Pseudonocardiales</taxon>
        <taxon>Pseudonocardiaceae</taxon>
        <taxon>Pseudonocardia</taxon>
    </lineage>
</organism>
<reference evidence="1" key="1">
    <citation type="submission" date="2021-04" db="EMBL/GenBank/DDBJ databases">
        <title>Pseudonocardia sp. nov., isolated from sandy soil of mangrove forest.</title>
        <authorList>
            <person name="Zan Z."/>
            <person name="Huang R."/>
            <person name="Liu W."/>
        </authorList>
    </citation>
    <scope>NUCLEOTIDE SEQUENCE</scope>
    <source>
        <strain evidence="1">S2-4</strain>
    </source>
</reference>
<proteinExistence type="predicted"/>
<sequence length="125" mass="13435">MFAQTWIRYRGSPVVSGRAARRGPRPGDRVPIGRGGGLRHRALLLDGTDEQQRAVESVVGRYGVAIPVQRLARGRGAAWLLVLRPDGHLGYAGPADDLTALAAHLDRCHPPRSASRTTSGDQPGR</sequence>
<dbReference type="RefSeq" id="WP_252445147.1">
    <property type="nucleotide sequence ID" value="NZ_JAGSOV010000074.1"/>
</dbReference>
<protein>
    <recommendedName>
        <fullName evidence="3">Monooxygenase</fullName>
    </recommendedName>
</protein>